<evidence type="ECO:0000259" key="1">
    <source>
        <dbReference type="PROSITE" id="PS51781"/>
    </source>
</evidence>
<dbReference type="AlphaFoldDB" id="A0A9X2ZC34"/>
<organism evidence="2 3">
    <name type="scientific">Flavobacterium shii</name>
    <dbReference type="NCBI Taxonomy" id="2987687"/>
    <lineage>
        <taxon>Bacteria</taxon>
        <taxon>Pseudomonadati</taxon>
        <taxon>Bacteroidota</taxon>
        <taxon>Flavobacteriia</taxon>
        <taxon>Flavobacteriales</taxon>
        <taxon>Flavobacteriaceae</taxon>
        <taxon>Flavobacterium</taxon>
    </lineage>
</organism>
<comment type="caution">
    <text evidence="2">The sequence shown here is derived from an EMBL/GenBank/DDBJ whole genome shotgun (WGS) entry which is preliminary data.</text>
</comment>
<reference evidence="2" key="1">
    <citation type="submission" date="2022-10" db="EMBL/GenBank/DDBJ databases">
        <title>Two novel species of Flavobacterium.</title>
        <authorList>
            <person name="Liu Q."/>
            <person name="Xin Y.-H."/>
        </authorList>
    </citation>
    <scope>NUCLEOTIDE SEQUENCE</scope>
    <source>
        <strain evidence="2">LS1R49</strain>
    </source>
</reference>
<sequence length="355" mass="41903">MEMILDVNRMRMLLLVVFLILIGCKKADDKNELRNQIAEQNININNTNNNAKLSDGIDLSKSFIKDIEFHKFKYENEFIENIKISSLQDNLFRMKFFNFLNKRNFDKGEYEQVYFIKLLLVRIQQTNDEELYYVLNELFNDNSLSYHLEDYELSLFELFLYKPSFFIRGACLFKKNNLVDYINKSLPSALLTNEKYFVDNLADCDVEKSSLLIDEETVDKFSIKELKEKIKTQSFVNAYFSPSITTAWKSKTIVEYNILPLLEQNIKSNLNEVEQKCYRDEFKSLFESYIIHVYKIQDSDGFTNLRKEKSSTSAIIEKIKSGEKIQVLNNSGDWWLVRTNSDNKGYVYKSKIKSE</sequence>
<dbReference type="PROSITE" id="PS51781">
    <property type="entry name" value="SH3B"/>
    <property type="match status" value="1"/>
</dbReference>
<protein>
    <submittedName>
        <fullName evidence="2">SH3 domain-containing protein</fullName>
    </submittedName>
</protein>
<dbReference type="Gene3D" id="2.30.30.40">
    <property type="entry name" value="SH3 Domains"/>
    <property type="match status" value="1"/>
</dbReference>
<feature type="domain" description="SH3b" evidence="1">
    <location>
        <begin position="286"/>
        <end position="355"/>
    </location>
</feature>
<dbReference type="Proteomes" id="UP001151079">
    <property type="component" value="Unassembled WGS sequence"/>
</dbReference>
<gene>
    <name evidence="2" type="ORF">OIU83_04685</name>
</gene>
<dbReference type="RefSeq" id="WP_264205109.1">
    <property type="nucleotide sequence ID" value="NZ_JAOZEW010000003.1"/>
</dbReference>
<dbReference type="Pfam" id="PF08239">
    <property type="entry name" value="SH3_3"/>
    <property type="match status" value="1"/>
</dbReference>
<keyword evidence="3" id="KW-1185">Reference proteome</keyword>
<accession>A0A9X2ZC34</accession>
<dbReference type="InterPro" id="IPR003646">
    <property type="entry name" value="SH3-like_bac-type"/>
</dbReference>
<evidence type="ECO:0000313" key="3">
    <source>
        <dbReference type="Proteomes" id="UP001151079"/>
    </source>
</evidence>
<dbReference type="EMBL" id="JAOZEW010000003">
    <property type="protein sequence ID" value="MCV9926932.1"/>
    <property type="molecule type" value="Genomic_DNA"/>
</dbReference>
<evidence type="ECO:0000313" key="2">
    <source>
        <dbReference type="EMBL" id="MCV9926932.1"/>
    </source>
</evidence>
<name>A0A9X2ZC34_9FLAO</name>
<dbReference type="SMART" id="SM00287">
    <property type="entry name" value="SH3b"/>
    <property type="match status" value="1"/>
</dbReference>
<proteinExistence type="predicted"/>